<accession>A0A381Q6T8</accession>
<proteinExistence type="predicted"/>
<evidence type="ECO:0000313" key="1">
    <source>
        <dbReference type="EMBL" id="SUZ74668.1"/>
    </source>
</evidence>
<name>A0A381Q6T8_9ZZZZ</name>
<organism evidence="1">
    <name type="scientific">marine metagenome</name>
    <dbReference type="NCBI Taxonomy" id="408172"/>
    <lineage>
        <taxon>unclassified sequences</taxon>
        <taxon>metagenomes</taxon>
        <taxon>ecological metagenomes</taxon>
    </lineage>
</organism>
<protein>
    <submittedName>
        <fullName evidence="1">Uncharacterized protein</fullName>
    </submittedName>
</protein>
<reference evidence="1" key="1">
    <citation type="submission" date="2018-05" db="EMBL/GenBank/DDBJ databases">
        <authorList>
            <person name="Lanie J.A."/>
            <person name="Ng W.-L."/>
            <person name="Kazmierczak K.M."/>
            <person name="Andrzejewski T.M."/>
            <person name="Davidsen T.M."/>
            <person name="Wayne K.J."/>
            <person name="Tettelin H."/>
            <person name="Glass J.I."/>
            <person name="Rusch D."/>
            <person name="Podicherti R."/>
            <person name="Tsui H.-C.T."/>
            <person name="Winkler M.E."/>
        </authorList>
    </citation>
    <scope>NUCLEOTIDE SEQUENCE</scope>
</reference>
<dbReference type="EMBL" id="UINC01001218">
    <property type="protein sequence ID" value="SUZ74668.1"/>
    <property type="molecule type" value="Genomic_DNA"/>
</dbReference>
<sequence>MENEQIQEYCEEALKISKVNDIQNGLSYLIGGKFRRSFLQLKKARKKLQFLYPSEETSNDHPLDKGGRALKMSYALTIQEHYSIPLEQVKHYELFLKEFVVGIKNTFSLKDIQNYFDSSPQLGPLDQGLSNPDLDFSNVLQEAEEILATEDIKRLFF</sequence>
<gene>
    <name evidence="1" type="ORF">METZ01_LOCUS27522</name>
</gene>
<dbReference type="AlphaFoldDB" id="A0A381Q6T8"/>